<keyword evidence="3" id="KW-1185">Reference proteome</keyword>
<dbReference type="GeneID" id="93507922"/>
<accession>A0ABW7TG40</accession>
<keyword evidence="1" id="KW-1133">Transmembrane helix</keyword>
<dbReference type="Proteomes" id="UP001611263">
    <property type="component" value="Unassembled WGS sequence"/>
</dbReference>
<dbReference type="RefSeq" id="WP_043740707.1">
    <property type="nucleotide sequence ID" value="NZ_JBIRUQ010000001.1"/>
</dbReference>
<keyword evidence="1" id="KW-0472">Membrane</keyword>
<comment type="caution">
    <text evidence="2">The sequence shown here is derived from an EMBL/GenBank/DDBJ whole genome shotgun (WGS) entry which is preliminary data.</text>
</comment>
<evidence type="ECO:0000256" key="1">
    <source>
        <dbReference type="SAM" id="Phobius"/>
    </source>
</evidence>
<feature type="transmembrane region" description="Helical" evidence="1">
    <location>
        <begin position="83"/>
        <end position="108"/>
    </location>
</feature>
<proteinExistence type="predicted"/>
<keyword evidence="1" id="KW-0812">Transmembrane</keyword>
<gene>
    <name evidence="2" type="ORF">ACH4WX_00010</name>
</gene>
<feature type="transmembrane region" description="Helical" evidence="1">
    <location>
        <begin position="50"/>
        <end position="71"/>
    </location>
</feature>
<evidence type="ECO:0000313" key="2">
    <source>
        <dbReference type="EMBL" id="MFI1459083.1"/>
    </source>
</evidence>
<dbReference type="EMBL" id="JBIRUQ010000001">
    <property type="protein sequence ID" value="MFI1459083.1"/>
    <property type="molecule type" value="Genomic_DNA"/>
</dbReference>
<protein>
    <recommendedName>
        <fullName evidence="4">Conjugal transfer protein TrbC</fullName>
    </recommendedName>
</protein>
<evidence type="ECO:0008006" key="4">
    <source>
        <dbReference type="Google" id="ProtNLM"/>
    </source>
</evidence>
<reference evidence="2 3" key="1">
    <citation type="submission" date="2024-10" db="EMBL/GenBank/DDBJ databases">
        <title>The Natural Products Discovery Center: Release of the First 8490 Sequenced Strains for Exploring Actinobacteria Biosynthetic Diversity.</title>
        <authorList>
            <person name="Kalkreuter E."/>
            <person name="Kautsar S.A."/>
            <person name="Yang D."/>
            <person name="Bader C.D."/>
            <person name="Teijaro C.N."/>
            <person name="Fluegel L."/>
            <person name="Davis C.M."/>
            <person name="Simpson J.R."/>
            <person name="Lauterbach L."/>
            <person name="Steele A.D."/>
            <person name="Gui C."/>
            <person name="Meng S."/>
            <person name="Li G."/>
            <person name="Viehrig K."/>
            <person name="Ye F."/>
            <person name="Su P."/>
            <person name="Kiefer A.F."/>
            <person name="Nichols A."/>
            <person name="Cepeda A.J."/>
            <person name="Yan W."/>
            <person name="Fan B."/>
            <person name="Jiang Y."/>
            <person name="Adhikari A."/>
            <person name="Zheng C.-J."/>
            <person name="Schuster L."/>
            <person name="Cowan T.M."/>
            <person name="Smanski M.J."/>
            <person name="Chevrette M.G."/>
            <person name="De Carvalho L.P.S."/>
            <person name="Shen B."/>
        </authorList>
    </citation>
    <scope>NUCLEOTIDE SEQUENCE [LARGE SCALE GENOMIC DNA]</scope>
    <source>
        <strain evidence="2 3">NPDC020568</strain>
    </source>
</reference>
<evidence type="ECO:0000313" key="3">
    <source>
        <dbReference type="Proteomes" id="UP001611263"/>
    </source>
</evidence>
<name>A0ABW7TG40_9NOCA</name>
<organism evidence="2 3">
    <name type="scientific">Nocardia carnea</name>
    <dbReference type="NCBI Taxonomy" id="37328"/>
    <lineage>
        <taxon>Bacteria</taxon>
        <taxon>Bacillati</taxon>
        <taxon>Actinomycetota</taxon>
        <taxon>Actinomycetes</taxon>
        <taxon>Mycobacteriales</taxon>
        <taxon>Nocardiaceae</taxon>
        <taxon>Nocardia</taxon>
    </lineage>
</organism>
<sequence length="109" mass="11202">MATITRSSDWINLIQDVPSDSSPASTCQHLTCAHIEAVDTLAKLTDNTTAFALSFCLAVAIAVIAWLVMAIGHSMNGATKIQAALRGAAAFGATFAGGLSVITVLSLLP</sequence>